<evidence type="ECO:0000313" key="3">
    <source>
        <dbReference type="Proteomes" id="UP001497482"/>
    </source>
</evidence>
<proteinExistence type="predicted"/>
<dbReference type="EMBL" id="OZ035830">
    <property type="protein sequence ID" value="CAL1614409.1"/>
    <property type="molecule type" value="Genomic_DNA"/>
</dbReference>
<dbReference type="AlphaFoldDB" id="A0AAV2MM27"/>
<reference evidence="2 3" key="1">
    <citation type="submission" date="2024-04" db="EMBL/GenBank/DDBJ databases">
        <authorList>
            <person name="Waldvogel A.-M."/>
            <person name="Schoenle A."/>
        </authorList>
    </citation>
    <scope>NUCLEOTIDE SEQUENCE [LARGE SCALE GENOMIC DNA]</scope>
</reference>
<evidence type="ECO:0000313" key="2">
    <source>
        <dbReference type="EMBL" id="CAL1614409.1"/>
    </source>
</evidence>
<gene>
    <name evidence="2" type="ORF">KC01_LOCUS40458</name>
</gene>
<protein>
    <submittedName>
        <fullName evidence="2">Uncharacterized protein</fullName>
    </submittedName>
</protein>
<organism evidence="2 3">
    <name type="scientific">Knipowitschia caucasica</name>
    <name type="common">Caucasian dwarf goby</name>
    <name type="synonym">Pomatoschistus caucasicus</name>
    <dbReference type="NCBI Taxonomy" id="637954"/>
    <lineage>
        <taxon>Eukaryota</taxon>
        <taxon>Metazoa</taxon>
        <taxon>Chordata</taxon>
        <taxon>Craniata</taxon>
        <taxon>Vertebrata</taxon>
        <taxon>Euteleostomi</taxon>
        <taxon>Actinopterygii</taxon>
        <taxon>Neopterygii</taxon>
        <taxon>Teleostei</taxon>
        <taxon>Neoteleostei</taxon>
        <taxon>Acanthomorphata</taxon>
        <taxon>Gobiaria</taxon>
        <taxon>Gobiiformes</taxon>
        <taxon>Gobioidei</taxon>
        <taxon>Gobiidae</taxon>
        <taxon>Gobiinae</taxon>
        <taxon>Knipowitschia</taxon>
    </lineage>
</organism>
<feature type="region of interest" description="Disordered" evidence="1">
    <location>
        <begin position="130"/>
        <end position="159"/>
    </location>
</feature>
<sequence>MYSLQNSPSSSLIHLCPCVVRYFQAGLCKSLKDATEGTTIEMTSMDQDTSPFRSLRPHSQLSVTGGSLSKPPAPVVCSVAPHLPSRPPSVSDNGSIRKNRWDQDYEVRSPLWKAEVVQMDDLSPCKRPRPITRALGLAPPPPSGLLPSPRRRRHGNGVM</sequence>
<feature type="compositionally biased region" description="Polar residues" evidence="1">
    <location>
        <begin position="46"/>
        <end position="67"/>
    </location>
</feature>
<dbReference type="Proteomes" id="UP001497482">
    <property type="component" value="Chromosome 8"/>
</dbReference>
<accession>A0AAV2MM27</accession>
<keyword evidence="3" id="KW-1185">Reference proteome</keyword>
<feature type="region of interest" description="Disordered" evidence="1">
    <location>
        <begin position="46"/>
        <end position="72"/>
    </location>
</feature>
<evidence type="ECO:0000256" key="1">
    <source>
        <dbReference type="SAM" id="MobiDB-lite"/>
    </source>
</evidence>
<feature type="compositionally biased region" description="Basic residues" evidence="1">
    <location>
        <begin position="149"/>
        <end position="159"/>
    </location>
</feature>
<name>A0AAV2MM27_KNICA</name>